<dbReference type="PANTHER" id="PTHR34387">
    <property type="entry name" value="SLR1258 PROTEIN"/>
    <property type="match status" value="1"/>
</dbReference>
<dbReference type="RefSeq" id="WP_175478531.1">
    <property type="nucleotide sequence ID" value="NZ_FMXQ01000008.1"/>
</dbReference>
<dbReference type="GO" id="GO:0006974">
    <property type="term" value="P:DNA damage response"/>
    <property type="evidence" value="ECO:0007669"/>
    <property type="project" value="TreeGrafter"/>
</dbReference>
<dbReference type="PANTHER" id="PTHR34387:SF1">
    <property type="entry name" value="PERIPLASMIC IMMUNOGENIC PROTEIN"/>
    <property type="match status" value="1"/>
</dbReference>
<reference evidence="2 3" key="1">
    <citation type="submission" date="2016-10" db="EMBL/GenBank/DDBJ databases">
        <authorList>
            <person name="de Groot N.N."/>
        </authorList>
    </citation>
    <scope>NUCLEOTIDE SEQUENCE [LARGE SCALE GENOMIC DNA]</scope>
    <source>
        <strain evidence="2 3">ATCC 35022</strain>
    </source>
</reference>
<protein>
    <recommendedName>
        <fullName evidence="4">SIMPL domain-containing protein</fullName>
    </recommendedName>
</protein>
<dbReference type="AlphaFoldDB" id="A0A1G6DWW0"/>
<keyword evidence="1" id="KW-0732">Signal</keyword>
<proteinExistence type="predicted"/>
<dbReference type="STRING" id="665467.SAMN02982931_03853"/>
<accession>A0A1G6DWW0</accession>
<evidence type="ECO:0000256" key="1">
    <source>
        <dbReference type="SAM" id="SignalP"/>
    </source>
</evidence>
<evidence type="ECO:0008006" key="4">
    <source>
        <dbReference type="Google" id="ProtNLM"/>
    </source>
</evidence>
<feature type="signal peptide" evidence="1">
    <location>
        <begin position="1"/>
        <end position="20"/>
    </location>
</feature>
<dbReference type="Gene3D" id="3.30.110.170">
    <property type="entry name" value="Protein of unknown function (DUF541), domain 1"/>
    <property type="match status" value="1"/>
</dbReference>
<keyword evidence="3" id="KW-1185">Reference proteome</keyword>
<gene>
    <name evidence="2" type="ORF">SAMN02982931_03853</name>
</gene>
<evidence type="ECO:0000313" key="3">
    <source>
        <dbReference type="Proteomes" id="UP000199071"/>
    </source>
</evidence>
<dbReference type="Proteomes" id="UP000199071">
    <property type="component" value="Unassembled WGS sequence"/>
</dbReference>
<dbReference type="EMBL" id="FMXQ01000008">
    <property type="protein sequence ID" value="SDB49255.1"/>
    <property type="molecule type" value="Genomic_DNA"/>
</dbReference>
<name>A0A1G6DWW0_9HYPH</name>
<feature type="chain" id="PRO_5011758025" description="SIMPL domain-containing protein" evidence="1">
    <location>
        <begin position="21"/>
        <end position="237"/>
    </location>
</feature>
<dbReference type="InterPro" id="IPR007497">
    <property type="entry name" value="SIMPL/DUF541"/>
</dbReference>
<evidence type="ECO:0000313" key="2">
    <source>
        <dbReference type="EMBL" id="SDB49255.1"/>
    </source>
</evidence>
<dbReference type="Gene3D" id="3.30.70.2970">
    <property type="entry name" value="Protein of unknown function (DUF541), domain 2"/>
    <property type="match status" value="1"/>
</dbReference>
<organism evidence="2 3">
    <name type="scientific">Bauldia litoralis</name>
    <dbReference type="NCBI Taxonomy" id="665467"/>
    <lineage>
        <taxon>Bacteria</taxon>
        <taxon>Pseudomonadati</taxon>
        <taxon>Pseudomonadota</taxon>
        <taxon>Alphaproteobacteria</taxon>
        <taxon>Hyphomicrobiales</taxon>
        <taxon>Kaistiaceae</taxon>
        <taxon>Bauldia</taxon>
    </lineage>
</organism>
<dbReference type="Pfam" id="PF04402">
    <property type="entry name" value="SIMPL"/>
    <property type="match status" value="1"/>
</dbReference>
<dbReference type="InterPro" id="IPR052022">
    <property type="entry name" value="26kDa_periplasmic_antigen"/>
</dbReference>
<sequence>MRYPAAAFAVLLALSVPALAQQEPRIATLNANGSGAVSVVPDIAIVTIGVVSRAKTAREALDANNADLASVIASIQGEGVKDADIGTSGFSVSPIYEQKPTRSTGDEPEELARITGYQVSNNVTVTIRDVVQSGAILDKVVSAGANQINSVQFDVSDPQKSTDEALAAAIADARRMAELMADAAGVRLVRILDINASGGRPMFARAEMADASRMVPIMPGERDVTANANITWEIAPR</sequence>